<keyword evidence="2" id="KW-0805">Transcription regulation</keyword>
<dbReference type="PRINTS" id="PR00039">
    <property type="entry name" value="HTHLYSR"/>
</dbReference>
<dbReference type="OrthoDB" id="9785745at2"/>
<keyword evidence="4" id="KW-0804">Transcription</keyword>
<dbReference type="GO" id="GO:0000976">
    <property type="term" value="F:transcription cis-regulatory region binding"/>
    <property type="evidence" value="ECO:0007669"/>
    <property type="project" value="TreeGrafter"/>
</dbReference>
<comment type="similarity">
    <text evidence="1">Belongs to the LysR transcriptional regulatory family.</text>
</comment>
<evidence type="ECO:0000256" key="4">
    <source>
        <dbReference type="ARBA" id="ARBA00023163"/>
    </source>
</evidence>
<dbReference type="InterPro" id="IPR036388">
    <property type="entry name" value="WH-like_DNA-bd_sf"/>
</dbReference>
<dbReference type="KEGG" id="abas:ACPOL_1093"/>
<dbReference type="Proteomes" id="UP000253606">
    <property type="component" value="Chromosome"/>
</dbReference>
<evidence type="ECO:0000313" key="7">
    <source>
        <dbReference type="Proteomes" id="UP000253606"/>
    </source>
</evidence>
<dbReference type="GO" id="GO:0003700">
    <property type="term" value="F:DNA-binding transcription factor activity"/>
    <property type="evidence" value="ECO:0007669"/>
    <property type="project" value="InterPro"/>
</dbReference>
<dbReference type="Pfam" id="PF03466">
    <property type="entry name" value="LysR_substrate"/>
    <property type="match status" value="1"/>
</dbReference>
<dbReference type="CDD" id="cd08420">
    <property type="entry name" value="PBP2_CysL_like"/>
    <property type="match status" value="1"/>
</dbReference>
<dbReference type="PANTHER" id="PTHR30126:SF39">
    <property type="entry name" value="HTH-TYPE TRANSCRIPTIONAL REGULATOR CYSL"/>
    <property type="match status" value="1"/>
</dbReference>
<feature type="domain" description="HTH lysR-type" evidence="5">
    <location>
        <begin position="1"/>
        <end position="58"/>
    </location>
</feature>
<dbReference type="RefSeq" id="WP_114206075.1">
    <property type="nucleotide sequence ID" value="NZ_CP030840.1"/>
</dbReference>
<dbReference type="AlphaFoldDB" id="A0A2Z5FVB7"/>
<accession>A0A2Z5FVB7</accession>
<dbReference type="FunFam" id="1.10.10.10:FF:000001">
    <property type="entry name" value="LysR family transcriptional regulator"/>
    <property type="match status" value="1"/>
</dbReference>
<evidence type="ECO:0000259" key="5">
    <source>
        <dbReference type="PROSITE" id="PS50931"/>
    </source>
</evidence>
<evidence type="ECO:0000313" key="6">
    <source>
        <dbReference type="EMBL" id="AXC10444.1"/>
    </source>
</evidence>
<sequence>MENFRLRVFRAVAGHLNFRQAAEELLLTQPAVTQQIKALETELATALFDRSGGRISLTAAGEALLPFADKLAALSEEAREAVAATTGQTAGHLGIAASQTIGQYLLPRLIAGFLKDHPRVEITVTGGNTQAVLEALIEHRVQVGLIEGPAMRRDVKVEPFMEDHMVCVVPPSHEWADDEIGLQELRSAVLVTREFGSGSRRIVEQALEAAGLPLKELQLGMTFDSTEGLLSAVEAGLGIAFVSRWAVRNQLALGTLRLARIRKLKLARMFSIATAAGPDATGVAGSFQRFVMERAESLAPRATGGRSNQTRIDA</sequence>
<proteinExistence type="inferred from homology"/>
<dbReference type="SUPFAM" id="SSF46785">
    <property type="entry name" value="Winged helix' DNA-binding domain"/>
    <property type="match status" value="1"/>
</dbReference>
<evidence type="ECO:0000256" key="2">
    <source>
        <dbReference type="ARBA" id="ARBA00023015"/>
    </source>
</evidence>
<name>A0A2Z5FVB7_9BACT</name>
<organism evidence="6 7">
    <name type="scientific">Acidisarcina polymorpha</name>
    <dbReference type="NCBI Taxonomy" id="2211140"/>
    <lineage>
        <taxon>Bacteria</taxon>
        <taxon>Pseudomonadati</taxon>
        <taxon>Acidobacteriota</taxon>
        <taxon>Terriglobia</taxon>
        <taxon>Terriglobales</taxon>
        <taxon>Acidobacteriaceae</taxon>
        <taxon>Acidisarcina</taxon>
    </lineage>
</organism>
<dbReference type="Gene3D" id="3.40.190.290">
    <property type="match status" value="1"/>
</dbReference>
<evidence type="ECO:0000256" key="1">
    <source>
        <dbReference type="ARBA" id="ARBA00009437"/>
    </source>
</evidence>
<dbReference type="InterPro" id="IPR036390">
    <property type="entry name" value="WH_DNA-bd_sf"/>
</dbReference>
<dbReference type="EMBL" id="CP030840">
    <property type="protein sequence ID" value="AXC10444.1"/>
    <property type="molecule type" value="Genomic_DNA"/>
</dbReference>
<reference evidence="6 7" key="1">
    <citation type="journal article" date="2018" name="Front. Microbiol.">
        <title>Hydrolytic Capabilities as a Key to Environmental Success: Chitinolytic and Cellulolytic Acidobacteria From Acidic Sub-arctic Soils and Boreal Peatlands.</title>
        <authorList>
            <person name="Belova S.E."/>
            <person name="Ravin N.V."/>
            <person name="Pankratov T.A."/>
            <person name="Rakitin A.L."/>
            <person name="Ivanova A.A."/>
            <person name="Beletsky A.V."/>
            <person name="Mardanov A.V."/>
            <person name="Sinninghe Damste J.S."/>
            <person name="Dedysh S.N."/>
        </authorList>
    </citation>
    <scope>NUCLEOTIDE SEQUENCE [LARGE SCALE GENOMIC DNA]</scope>
    <source>
        <strain evidence="6 7">SBC82</strain>
    </source>
</reference>
<dbReference type="PANTHER" id="PTHR30126">
    <property type="entry name" value="HTH-TYPE TRANSCRIPTIONAL REGULATOR"/>
    <property type="match status" value="1"/>
</dbReference>
<gene>
    <name evidence="6" type="ORF">ACPOL_1093</name>
</gene>
<evidence type="ECO:0000256" key="3">
    <source>
        <dbReference type="ARBA" id="ARBA00023125"/>
    </source>
</evidence>
<dbReference type="PROSITE" id="PS50931">
    <property type="entry name" value="HTH_LYSR"/>
    <property type="match status" value="1"/>
</dbReference>
<dbReference type="InterPro" id="IPR005119">
    <property type="entry name" value="LysR_subst-bd"/>
</dbReference>
<dbReference type="InterPro" id="IPR000847">
    <property type="entry name" value="LysR_HTH_N"/>
</dbReference>
<dbReference type="Gene3D" id="1.10.10.10">
    <property type="entry name" value="Winged helix-like DNA-binding domain superfamily/Winged helix DNA-binding domain"/>
    <property type="match status" value="1"/>
</dbReference>
<protein>
    <submittedName>
        <fullName evidence="6">LysR family transcriptional regulator YeiE</fullName>
    </submittedName>
</protein>
<dbReference type="Pfam" id="PF00126">
    <property type="entry name" value="HTH_1"/>
    <property type="match status" value="1"/>
</dbReference>
<keyword evidence="3" id="KW-0238">DNA-binding</keyword>
<keyword evidence="7" id="KW-1185">Reference proteome</keyword>
<dbReference type="SUPFAM" id="SSF53850">
    <property type="entry name" value="Periplasmic binding protein-like II"/>
    <property type="match status" value="1"/>
</dbReference>